<reference evidence="2" key="1">
    <citation type="submission" date="2016-11" db="EMBL/GenBank/DDBJ databases">
        <authorList>
            <person name="Varghese N."/>
            <person name="Submissions S."/>
        </authorList>
    </citation>
    <scope>NUCLEOTIDE SEQUENCE [LARGE SCALE GENOMIC DNA]</scope>
    <source>
        <strain evidence="2">CGMCC 1.8995</strain>
    </source>
</reference>
<dbReference type="AlphaFoldDB" id="A0A1M5SBG6"/>
<keyword evidence="2" id="KW-1185">Reference proteome</keyword>
<gene>
    <name evidence="1" type="ORF">SAMN05216361_4375</name>
</gene>
<dbReference type="EMBL" id="FQWD01000009">
    <property type="protein sequence ID" value="SHH35846.1"/>
    <property type="molecule type" value="Genomic_DNA"/>
</dbReference>
<proteinExistence type="predicted"/>
<dbReference type="Proteomes" id="UP000184520">
    <property type="component" value="Unassembled WGS sequence"/>
</dbReference>
<sequence>MEIKELKVLFDNGALKTATVTKAMMDTGYTVVFDAKDKSKQYHISGQRTKGEPRVFKTTDAAIKNAHDIGFKTITVSL</sequence>
<organism evidence="1 2">
    <name type="scientific">Marisediminitalea aggregata</name>
    <dbReference type="NCBI Taxonomy" id="634436"/>
    <lineage>
        <taxon>Bacteria</taxon>
        <taxon>Pseudomonadati</taxon>
        <taxon>Pseudomonadota</taxon>
        <taxon>Gammaproteobacteria</taxon>
        <taxon>Alteromonadales</taxon>
        <taxon>Alteromonadaceae</taxon>
        <taxon>Marisediminitalea</taxon>
    </lineage>
</organism>
<accession>A0A1M5SBG6</accession>
<name>A0A1M5SBG6_9ALTE</name>
<dbReference type="OrthoDB" id="5905816at2"/>
<evidence type="ECO:0000313" key="1">
    <source>
        <dbReference type="EMBL" id="SHH35846.1"/>
    </source>
</evidence>
<dbReference type="STRING" id="634436.SAMN05216361_4375"/>
<dbReference type="RefSeq" id="WP_073325294.1">
    <property type="nucleotide sequence ID" value="NZ_FQWD01000009.1"/>
</dbReference>
<evidence type="ECO:0000313" key="2">
    <source>
        <dbReference type="Proteomes" id="UP000184520"/>
    </source>
</evidence>
<protein>
    <submittedName>
        <fullName evidence="1">Uncharacterized protein</fullName>
    </submittedName>
</protein>